<evidence type="ECO:0000256" key="6">
    <source>
        <dbReference type="HAMAP-Rule" id="MF_00993"/>
    </source>
</evidence>
<evidence type="ECO:0000256" key="7">
    <source>
        <dbReference type="PIRSR" id="PIRSR004762-1"/>
    </source>
</evidence>
<dbReference type="GO" id="GO:0051539">
    <property type="term" value="F:4 iron, 4 sulfur cluster binding"/>
    <property type="evidence" value="ECO:0007669"/>
    <property type="project" value="UniProtKB-KW"/>
</dbReference>
<dbReference type="InterPro" id="IPR034405">
    <property type="entry name" value="F420"/>
</dbReference>
<dbReference type="InterPro" id="IPR020050">
    <property type="entry name" value="FO_synthase_su2"/>
</dbReference>
<dbReference type="NCBIfam" id="TIGR00423">
    <property type="entry name" value="CofH family radical SAM protein"/>
    <property type="match status" value="1"/>
</dbReference>
<accession>A0A0R2RHI1</accession>
<evidence type="ECO:0000256" key="3">
    <source>
        <dbReference type="ARBA" id="ARBA00022723"/>
    </source>
</evidence>
<evidence type="ECO:0000256" key="1">
    <source>
        <dbReference type="ARBA" id="ARBA00022485"/>
    </source>
</evidence>
<dbReference type="SMART" id="SM00729">
    <property type="entry name" value="Elp3"/>
    <property type="match status" value="1"/>
</dbReference>
<dbReference type="AlphaFoldDB" id="A0A0R2RHI1"/>
<sequence length="361" mass="40169">MSVWEKIKEKTEAGERLSSEEGVYLFREADLHQLGQLADGVRERKVGKRASYVLNRYLNYSNICVLSCQFCAFARRKREPGTFELSVSEVVDGAKQAVALGATEIHIVGGLHPSLPYEFYLEMLRGLAGLEPRPMLKVFTAIEIRHLAERVAKKPMVEVLGDLQEAGLDSLTGGGAEIFDAGVRERICRGKESAEEWLEVHRTWHGMGGRSTATMLYGHVETAEQRVDHLQKLRGLQDETGGFTGFIPFAFEPSQTRLAELGKIRRASALEELRVIAASRLILDNFDHVTAYWISTGLPLAQVALSYGADDLHGTIGEEKIFHMAGAKTPVGQTRGNLERAIREAGREPVQRNTFYEAIRS</sequence>
<gene>
    <name evidence="6" type="primary">mqnE</name>
    <name evidence="10" type="ORF">ABR82_08175</name>
</gene>
<keyword evidence="1 6" id="KW-0004">4Fe-4S</keyword>
<dbReference type="SFLD" id="SFLDF00343">
    <property type="entry name" value="aminofutalosine_synthase_(mqnE"/>
    <property type="match status" value="1"/>
</dbReference>
<comment type="catalytic activity">
    <reaction evidence="6">
        <text>3-[(1-carboxyvinyl)-oxy]benzoate + S-adenosyl-L-methionine + H2O = 6-amino-6-deoxyfutalosine + hydrogencarbonate + L-methionine + H(+)</text>
        <dbReference type="Rhea" id="RHEA:33075"/>
        <dbReference type="ChEBI" id="CHEBI:15377"/>
        <dbReference type="ChEBI" id="CHEBI:15378"/>
        <dbReference type="ChEBI" id="CHEBI:17544"/>
        <dbReference type="ChEBI" id="CHEBI:57844"/>
        <dbReference type="ChEBI" id="CHEBI:59789"/>
        <dbReference type="ChEBI" id="CHEBI:64286"/>
        <dbReference type="ChEBI" id="CHEBI:76981"/>
        <dbReference type="EC" id="2.5.1.120"/>
    </reaction>
</comment>
<dbReference type="SFLD" id="SFLDS00029">
    <property type="entry name" value="Radical_SAM"/>
    <property type="match status" value="1"/>
</dbReference>
<keyword evidence="5 6" id="KW-0411">Iron-sulfur</keyword>
<reference evidence="10 11" key="1">
    <citation type="submission" date="2015-10" db="EMBL/GenBank/DDBJ databases">
        <title>Metagenome-Assembled Genomes uncover a global brackish microbiome.</title>
        <authorList>
            <person name="Hugerth L.W."/>
            <person name="Larsson J."/>
            <person name="Alneberg J."/>
            <person name="Lindh M.V."/>
            <person name="Legrand C."/>
            <person name="Pinhassi J."/>
            <person name="Andersson A.F."/>
        </authorList>
    </citation>
    <scope>NUCLEOTIDE SEQUENCE [LARGE SCALE GENOMIC DNA]</scope>
    <source>
        <strain evidence="10">BACL18 MAG-120507-bin52</strain>
    </source>
</reference>
<protein>
    <recommendedName>
        <fullName evidence="6">Aminodeoxyfutalosine synthase</fullName>
        <shortName evidence="6">AFL synthase</shortName>
        <shortName evidence="6">Aminofutalosine synthase</shortName>
        <ecNumber evidence="6">2.5.1.120</ecNumber>
    </recommendedName>
    <alternativeName>
        <fullName evidence="6">Menaquinone biosynthetic enzyme MqnE</fullName>
    </alternativeName>
</protein>
<dbReference type="Pfam" id="PF04055">
    <property type="entry name" value="Radical_SAM"/>
    <property type="match status" value="1"/>
</dbReference>
<comment type="cofactor">
    <cofactor evidence="6 7">
        <name>[4Fe-4S] cluster</name>
        <dbReference type="ChEBI" id="CHEBI:49883"/>
    </cofactor>
    <text evidence="6 7">Binds 1 [4Fe-4S] cluster. The cluster is coordinated with 3 cysteines and an exchangeable S-adenosyl-L-methionine.</text>
</comment>
<feature type="binding site" evidence="6 7">
    <location>
        <position position="71"/>
    </location>
    <ligand>
        <name>[4Fe-4S] cluster</name>
        <dbReference type="ChEBI" id="CHEBI:49883"/>
        <note>4Fe-4S-S-AdoMet</note>
    </ligand>
</feature>
<proteinExistence type="inferred from homology"/>
<evidence type="ECO:0000256" key="2">
    <source>
        <dbReference type="ARBA" id="ARBA00022691"/>
    </source>
</evidence>
<dbReference type="UniPathway" id="UPA00079"/>
<evidence type="ECO:0000313" key="11">
    <source>
        <dbReference type="Proteomes" id="UP000051269"/>
    </source>
</evidence>
<comment type="function">
    <text evidence="6">Radical SAM enzyme that catalyzes the addition of the adenosyl radical to the double bond of 3-[(1-carboxyvinyl)oxy]benzoate, leading to aminodeoxyfutalosine (AFL), a key intermediate in the formation of menaquinone (MK, vitamin K2) from chorismate.</text>
</comment>
<dbReference type="GO" id="GO:0005506">
    <property type="term" value="F:iron ion binding"/>
    <property type="evidence" value="ECO:0007669"/>
    <property type="project" value="UniProtKB-UniRule"/>
</dbReference>
<evidence type="ECO:0000259" key="9">
    <source>
        <dbReference type="PROSITE" id="PS51918"/>
    </source>
</evidence>
<dbReference type="InterPro" id="IPR007197">
    <property type="entry name" value="rSAM"/>
</dbReference>
<evidence type="ECO:0000256" key="5">
    <source>
        <dbReference type="ARBA" id="ARBA00023014"/>
    </source>
</evidence>
<dbReference type="SFLD" id="SFLDG01064">
    <property type="entry name" value="F420__menaquinone_cofactor_bio"/>
    <property type="match status" value="1"/>
</dbReference>
<keyword evidence="3 6" id="KW-0479">Metal-binding</keyword>
<keyword evidence="4 6" id="KW-0408">Iron</keyword>
<dbReference type="GO" id="GO:0102573">
    <property type="term" value="F:aminodeoxyfutalosine synthase activity"/>
    <property type="evidence" value="ECO:0007669"/>
    <property type="project" value="UniProtKB-EC"/>
</dbReference>
<evidence type="ECO:0000256" key="8">
    <source>
        <dbReference type="PIRSR" id="PIRSR004762-2"/>
    </source>
</evidence>
<comment type="similarity">
    <text evidence="6">Belongs to the radical SAM superfamily. MqnE family.</text>
</comment>
<dbReference type="PIRSF" id="PIRSF004762">
    <property type="entry name" value="CHP00423"/>
    <property type="match status" value="1"/>
</dbReference>
<dbReference type="PANTHER" id="PTHR43076">
    <property type="entry name" value="FO SYNTHASE (COFH)"/>
    <property type="match status" value="1"/>
</dbReference>
<feature type="binding site" evidence="6 7">
    <location>
        <position position="68"/>
    </location>
    <ligand>
        <name>[4Fe-4S] cluster</name>
        <dbReference type="ChEBI" id="CHEBI:49883"/>
        <note>4Fe-4S-S-AdoMet</note>
    </ligand>
</feature>
<dbReference type="InterPro" id="IPR058240">
    <property type="entry name" value="rSAM_sf"/>
</dbReference>
<feature type="binding site" evidence="8">
    <location>
        <position position="70"/>
    </location>
    <ligand>
        <name>S-adenosyl-L-methionine</name>
        <dbReference type="ChEBI" id="CHEBI:59789"/>
    </ligand>
</feature>
<dbReference type="InterPro" id="IPR013785">
    <property type="entry name" value="Aldolase_TIM"/>
</dbReference>
<comment type="caution">
    <text evidence="10">The sequence shown here is derived from an EMBL/GenBank/DDBJ whole genome shotgun (WGS) entry which is preliminary data.</text>
</comment>
<dbReference type="CDD" id="cd01335">
    <property type="entry name" value="Radical_SAM"/>
    <property type="match status" value="1"/>
</dbReference>
<dbReference type="Gene3D" id="3.20.20.70">
    <property type="entry name" value="Aldolase class I"/>
    <property type="match status" value="1"/>
</dbReference>
<dbReference type="PANTHER" id="PTHR43076:SF7">
    <property type="entry name" value="AMINODEOXYFUTALOSINE SYNTHASE"/>
    <property type="match status" value="1"/>
</dbReference>
<dbReference type="EMBL" id="LIBO01000159">
    <property type="protein sequence ID" value="KRO61989.1"/>
    <property type="molecule type" value="Genomic_DNA"/>
</dbReference>
<feature type="binding site" evidence="6 7">
    <location>
        <position position="64"/>
    </location>
    <ligand>
        <name>[4Fe-4S] cluster</name>
        <dbReference type="ChEBI" id="CHEBI:49883"/>
        <note>4Fe-4S-S-AdoMet</note>
    </ligand>
</feature>
<keyword evidence="6" id="KW-0808">Transferase</keyword>
<name>A0A0R2RHI1_9BACT</name>
<keyword evidence="2 6" id="KW-0949">S-adenosyl-L-methionine</keyword>
<dbReference type="SFLD" id="SFLDG01389">
    <property type="entry name" value="menaquinone_synthsis_involved"/>
    <property type="match status" value="1"/>
</dbReference>
<dbReference type="SFLD" id="SFLDF00342">
    <property type="entry name" value="cyclic_dehypoxanthine_futalosi"/>
    <property type="match status" value="1"/>
</dbReference>
<dbReference type="InterPro" id="IPR045567">
    <property type="entry name" value="CofH/MnqC-like_C"/>
</dbReference>
<dbReference type="SUPFAM" id="SSF102114">
    <property type="entry name" value="Radical SAM enzymes"/>
    <property type="match status" value="1"/>
</dbReference>
<dbReference type="GO" id="GO:0044689">
    <property type="term" value="F:7,8-didemethyl-8-hydroxy-5-deazariboflavin synthase activity"/>
    <property type="evidence" value="ECO:0007669"/>
    <property type="project" value="TreeGrafter"/>
</dbReference>
<dbReference type="PROSITE" id="PS51918">
    <property type="entry name" value="RADICAL_SAM"/>
    <property type="match status" value="1"/>
</dbReference>
<dbReference type="HAMAP" id="MF_00993">
    <property type="entry name" value="MqnE"/>
    <property type="match status" value="1"/>
</dbReference>
<feature type="domain" description="Radical SAM core" evidence="9">
    <location>
        <begin position="50"/>
        <end position="287"/>
    </location>
</feature>
<organism evidence="10 11">
    <name type="scientific">Verrucomicrobia subdivision 6 bacterium BACL9 MAG-120507-bin52</name>
    <dbReference type="NCBI Taxonomy" id="1655590"/>
    <lineage>
        <taxon>Bacteria</taxon>
        <taxon>Pseudomonadati</taxon>
        <taxon>Verrucomicrobiota</taxon>
        <taxon>Verrucomicrobiia</taxon>
        <taxon>Verrucomicrobiales</taxon>
        <taxon>Verrucomicrobia subdivision 6</taxon>
    </lineage>
</organism>
<dbReference type="InterPro" id="IPR006638">
    <property type="entry name" value="Elp3/MiaA/NifB-like_rSAM"/>
</dbReference>
<dbReference type="GO" id="GO:0009234">
    <property type="term" value="P:menaquinone biosynthetic process"/>
    <property type="evidence" value="ECO:0007669"/>
    <property type="project" value="UniProtKB-UniRule"/>
</dbReference>
<dbReference type="NCBIfam" id="TIGR03700">
    <property type="entry name" value="mena_SCO4494"/>
    <property type="match status" value="1"/>
</dbReference>
<keyword evidence="6" id="KW-0474">Menaquinone biosynthesis</keyword>
<evidence type="ECO:0000313" key="10">
    <source>
        <dbReference type="EMBL" id="KRO61989.1"/>
    </source>
</evidence>
<dbReference type="Pfam" id="PF19288">
    <property type="entry name" value="CofH_C"/>
    <property type="match status" value="1"/>
</dbReference>
<comment type="pathway">
    <text evidence="6">Quinol/quinone metabolism; menaquinone biosynthesis.</text>
</comment>
<evidence type="ECO:0000256" key="4">
    <source>
        <dbReference type="ARBA" id="ARBA00023004"/>
    </source>
</evidence>
<dbReference type="InterPro" id="IPR022432">
    <property type="entry name" value="MqnE"/>
</dbReference>
<feature type="binding site" evidence="8">
    <location>
        <position position="177"/>
    </location>
    <ligand>
        <name>S-adenosyl-L-methionine</name>
        <dbReference type="ChEBI" id="CHEBI:59789"/>
    </ligand>
</feature>
<dbReference type="Proteomes" id="UP000051269">
    <property type="component" value="Unassembled WGS sequence"/>
</dbReference>
<dbReference type="EC" id="2.5.1.120" evidence="6"/>